<evidence type="ECO:0000313" key="2">
    <source>
        <dbReference type="Proteomes" id="UP001602123"/>
    </source>
</evidence>
<dbReference type="RefSeq" id="WP_388623087.1">
    <property type="nucleotide sequence ID" value="NZ_JBIAUT010000001.1"/>
</dbReference>
<reference evidence="1 2" key="1">
    <citation type="submission" date="2024-10" db="EMBL/GenBank/DDBJ databases">
        <title>The Natural Products Discovery Center: Release of the First 8490 Sequenced Strains for Exploring Actinobacteria Biosynthetic Diversity.</title>
        <authorList>
            <person name="Kalkreuter E."/>
            <person name="Kautsar S.A."/>
            <person name="Yang D."/>
            <person name="Bader C.D."/>
            <person name="Teijaro C.N."/>
            <person name="Fluegel L."/>
            <person name="Davis C.M."/>
            <person name="Simpson J.R."/>
            <person name="Lauterbach L."/>
            <person name="Steele A.D."/>
            <person name="Gui C."/>
            <person name="Meng S."/>
            <person name="Li G."/>
            <person name="Viehrig K."/>
            <person name="Ye F."/>
            <person name="Su P."/>
            <person name="Kiefer A.F."/>
            <person name="Nichols A."/>
            <person name="Cepeda A.J."/>
            <person name="Yan W."/>
            <person name="Fan B."/>
            <person name="Jiang Y."/>
            <person name="Adhikari A."/>
            <person name="Zheng C.-J."/>
            <person name="Schuster L."/>
            <person name="Cowan T.M."/>
            <person name="Smanski M.J."/>
            <person name="Chevrette M.G."/>
            <person name="De Carvalho L.P.S."/>
            <person name="Shen B."/>
        </authorList>
    </citation>
    <scope>NUCLEOTIDE SEQUENCE [LARGE SCALE GENOMIC DNA]</scope>
    <source>
        <strain evidence="1 2">NPDC001650</strain>
    </source>
</reference>
<comment type="caution">
    <text evidence="1">The sequence shown here is derived from an EMBL/GenBank/DDBJ whole genome shotgun (WGS) entry which is preliminary data.</text>
</comment>
<gene>
    <name evidence="1" type="ORF">ACFYZM_01205</name>
</gene>
<sequence length="109" mass="11337">MLLRSARRITKAHSVLEVPIESLRSLTCMGVAGCLDVHLGVTEEAIHQLPGVPSGAGYSADLLGITAVSAAAVRAVLLVSGCVAGHLRQIFTEPREVLGMSALPVPPKM</sequence>
<organism evidence="1 2">
    <name type="scientific">Streptomyces nondiastaticus</name>
    <dbReference type="NCBI Taxonomy" id="3154512"/>
    <lineage>
        <taxon>Bacteria</taxon>
        <taxon>Bacillati</taxon>
        <taxon>Actinomycetota</taxon>
        <taxon>Actinomycetes</taxon>
        <taxon>Kitasatosporales</taxon>
        <taxon>Streptomycetaceae</taxon>
        <taxon>Streptomyces</taxon>
    </lineage>
</organism>
<evidence type="ECO:0000313" key="1">
    <source>
        <dbReference type="EMBL" id="MFF4214886.1"/>
    </source>
</evidence>
<keyword evidence="2" id="KW-1185">Reference proteome</keyword>
<dbReference type="EMBL" id="JBIAUT010000001">
    <property type="protein sequence ID" value="MFF4214886.1"/>
    <property type="molecule type" value="Genomic_DNA"/>
</dbReference>
<name>A0ABW6TRC5_9ACTN</name>
<protein>
    <submittedName>
        <fullName evidence="1">Uncharacterized protein</fullName>
    </submittedName>
</protein>
<accession>A0ABW6TRC5</accession>
<proteinExistence type="predicted"/>
<dbReference type="Proteomes" id="UP001602123">
    <property type="component" value="Unassembled WGS sequence"/>
</dbReference>